<protein>
    <submittedName>
        <fullName evidence="2">Uncharacterized protein</fullName>
    </submittedName>
</protein>
<feature type="region of interest" description="Disordered" evidence="1">
    <location>
        <begin position="275"/>
        <end position="308"/>
    </location>
</feature>
<dbReference type="Proteomes" id="UP001201629">
    <property type="component" value="Unassembled WGS sequence"/>
</dbReference>
<reference evidence="2 3" key="1">
    <citation type="submission" date="2022-01" db="EMBL/GenBank/DDBJ databases">
        <authorList>
            <person name="Riesco R."/>
            <person name="Trujillo M.E."/>
        </authorList>
    </citation>
    <scope>NUCLEOTIDE SEQUENCE [LARGE SCALE GENOMIC DNA]</scope>
    <source>
        <strain evidence="2 3">NIE79</strain>
    </source>
</reference>
<feature type="compositionally biased region" description="Gly residues" evidence="1">
    <location>
        <begin position="283"/>
        <end position="292"/>
    </location>
</feature>
<dbReference type="EMBL" id="JAKKFD010000044">
    <property type="protein sequence ID" value="MCG5445982.1"/>
    <property type="molecule type" value="Genomic_DNA"/>
</dbReference>
<organism evidence="2 3">
    <name type="scientific">Micromonospora trifolii</name>
    <dbReference type="NCBI Taxonomy" id="2911208"/>
    <lineage>
        <taxon>Bacteria</taxon>
        <taxon>Bacillati</taxon>
        <taxon>Actinomycetota</taxon>
        <taxon>Actinomycetes</taxon>
        <taxon>Micromonosporales</taxon>
        <taxon>Micromonosporaceae</taxon>
        <taxon>Micromonospora</taxon>
    </lineage>
</organism>
<evidence type="ECO:0000313" key="2">
    <source>
        <dbReference type="EMBL" id="MCG5445982.1"/>
    </source>
</evidence>
<comment type="caution">
    <text evidence="2">The sequence shown here is derived from an EMBL/GenBank/DDBJ whole genome shotgun (WGS) entry which is preliminary data.</text>
</comment>
<dbReference type="RefSeq" id="WP_238680923.1">
    <property type="nucleotide sequence ID" value="NZ_JAKKFD010000044.1"/>
</dbReference>
<gene>
    <name evidence="2" type="ORF">NIE79_004511</name>
</gene>
<keyword evidence="3" id="KW-1185">Reference proteome</keyword>
<name>A0ABS9N7N9_9ACTN</name>
<sequence length="321" mass="33682">MSSPIYPWTPVQMSATATGDSSIYQVGSGSQHITVNNFSAREPLDLAGLRAWMDRLAQACAVAVDASADSTVKRSARVRAAMIEDIRRDLAESGRQTKGKDCIRRLLTTGMVQYHVSVNRAPQTPSERMLLDLFVFTLSPVIQAPRLPKGWHGHLAELTSPLIAQVVIEAREAATKRRPNDPLLLTRALATFQLTGAASNLLEDFGDPARGYGVVAAVAMAARLPVPSNPGARSLLTWLVAATAGGVAGAATAETGTKWIIDMLSGVGGKTLSGNDDATDIGTSGGGVGSEGGVPKRPSGAVDTTPGRTGVVDDIIDQLFR</sequence>
<evidence type="ECO:0000256" key="1">
    <source>
        <dbReference type="SAM" id="MobiDB-lite"/>
    </source>
</evidence>
<accession>A0ABS9N7N9</accession>
<evidence type="ECO:0000313" key="3">
    <source>
        <dbReference type="Proteomes" id="UP001201629"/>
    </source>
</evidence>
<proteinExistence type="predicted"/>